<dbReference type="Pfam" id="PF00089">
    <property type="entry name" value="Trypsin"/>
    <property type="match status" value="2"/>
</dbReference>
<keyword evidence="1 5" id="KW-0645">Protease</keyword>
<proteinExistence type="predicted"/>
<dbReference type="InterPro" id="IPR001314">
    <property type="entry name" value="Peptidase_S1A"/>
</dbReference>
<dbReference type="KEGG" id="cvn:111120277"/>
<dbReference type="Gene3D" id="2.40.10.10">
    <property type="entry name" value="Trypsin-like serine proteases"/>
    <property type="match status" value="2"/>
</dbReference>
<evidence type="ECO:0000259" key="7">
    <source>
        <dbReference type="PROSITE" id="PS50240"/>
    </source>
</evidence>
<dbReference type="SMART" id="SM00020">
    <property type="entry name" value="Tryp_SPc"/>
    <property type="match status" value="2"/>
</dbReference>
<dbReference type="PANTHER" id="PTHR24252:SF7">
    <property type="entry name" value="HYALIN"/>
    <property type="match status" value="1"/>
</dbReference>
<feature type="chain" id="PRO_5034464379" evidence="6">
    <location>
        <begin position="20"/>
        <end position="576"/>
    </location>
</feature>
<keyword evidence="6" id="KW-0732">Signal</keyword>
<evidence type="ECO:0000256" key="4">
    <source>
        <dbReference type="ARBA" id="ARBA00023157"/>
    </source>
</evidence>
<dbReference type="GO" id="GO:0004252">
    <property type="term" value="F:serine-type endopeptidase activity"/>
    <property type="evidence" value="ECO:0007669"/>
    <property type="project" value="InterPro"/>
</dbReference>
<dbReference type="RefSeq" id="XP_022316709.1">
    <property type="nucleotide sequence ID" value="XM_022461001.1"/>
</dbReference>
<evidence type="ECO:0000256" key="6">
    <source>
        <dbReference type="SAM" id="SignalP"/>
    </source>
</evidence>
<organism evidence="8 9">
    <name type="scientific">Crassostrea virginica</name>
    <name type="common">Eastern oyster</name>
    <dbReference type="NCBI Taxonomy" id="6565"/>
    <lineage>
        <taxon>Eukaryota</taxon>
        <taxon>Metazoa</taxon>
        <taxon>Spiralia</taxon>
        <taxon>Lophotrochozoa</taxon>
        <taxon>Mollusca</taxon>
        <taxon>Bivalvia</taxon>
        <taxon>Autobranchia</taxon>
        <taxon>Pteriomorphia</taxon>
        <taxon>Ostreida</taxon>
        <taxon>Ostreoidea</taxon>
        <taxon>Ostreidae</taxon>
        <taxon>Crassostrea</taxon>
    </lineage>
</organism>
<dbReference type="PROSITE" id="PS00135">
    <property type="entry name" value="TRYPSIN_SER"/>
    <property type="match status" value="2"/>
</dbReference>
<dbReference type="PROSITE" id="PS00134">
    <property type="entry name" value="TRYPSIN_HIS"/>
    <property type="match status" value="2"/>
</dbReference>
<evidence type="ECO:0000256" key="2">
    <source>
        <dbReference type="ARBA" id="ARBA00022801"/>
    </source>
</evidence>
<name>A0A8B8CNE0_CRAVI</name>
<dbReference type="PANTHER" id="PTHR24252">
    <property type="entry name" value="ACROSIN-RELATED"/>
    <property type="match status" value="1"/>
</dbReference>
<keyword evidence="2 5" id="KW-0378">Hydrolase</keyword>
<keyword evidence="3 5" id="KW-0720">Serine protease</keyword>
<protein>
    <submittedName>
        <fullName evidence="9">Plasminogen-like</fullName>
    </submittedName>
</protein>
<feature type="signal peptide" evidence="6">
    <location>
        <begin position="1"/>
        <end position="19"/>
    </location>
</feature>
<keyword evidence="4" id="KW-1015">Disulfide bond</keyword>
<dbReference type="GeneID" id="111120277"/>
<dbReference type="Proteomes" id="UP000694844">
    <property type="component" value="Chromosome 2"/>
</dbReference>
<dbReference type="SUPFAM" id="SSF50494">
    <property type="entry name" value="Trypsin-like serine proteases"/>
    <property type="match status" value="2"/>
</dbReference>
<dbReference type="InterPro" id="IPR009003">
    <property type="entry name" value="Peptidase_S1_PA"/>
</dbReference>
<keyword evidence="8" id="KW-1185">Reference proteome</keyword>
<evidence type="ECO:0000313" key="9">
    <source>
        <dbReference type="RefSeq" id="XP_022316709.1"/>
    </source>
</evidence>
<evidence type="ECO:0000313" key="8">
    <source>
        <dbReference type="Proteomes" id="UP000694844"/>
    </source>
</evidence>
<dbReference type="PRINTS" id="PR00722">
    <property type="entry name" value="CHYMOTRYPSIN"/>
</dbReference>
<dbReference type="FunFam" id="2.40.10.10:FF:000003">
    <property type="entry name" value="Transmembrane serine protease 3"/>
    <property type="match status" value="2"/>
</dbReference>
<evidence type="ECO:0000256" key="3">
    <source>
        <dbReference type="ARBA" id="ARBA00022825"/>
    </source>
</evidence>
<evidence type="ECO:0000256" key="1">
    <source>
        <dbReference type="ARBA" id="ARBA00022670"/>
    </source>
</evidence>
<feature type="domain" description="Peptidase S1" evidence="7">
    <location>
        <begin position="42"/>
        <end position="284"/>
    </location>
</feature>
<dbReference type="InterPro" id="IPR018114">
    <property type="entry name" value="TRYPSIN_HIS"/>
</dbReference>
<sequence length="576" mass="62994">MFWTLCCVLVLHHVNPVLSTHYVCGHPIKNPTQHHSDDAHRVIGGEEARMGSLPWMVMLTENGVQSCGGSIITDRLVLTAAHCFEDPDSLDPKRWRAFVGKHHLQYQDLFEQEHTINQIIMHEGYNQETVANDIAILVLDVHVMFNGYVMPICLPAFSLGALLSHHAHSHVYGLVAGWGDTREDHPQYVLNQVSLPIQSDRVCGAHNWYGSAFLPQTTFCAGYEQGGRDACIGDSGGPFVIKNHNGLWVQVGITSWGYDCALPRLPGIYTDVTMYITWIKQKAERLNIYIPYLATSKPSHRKPHGGNGHHTDAGVVQTDLTAILQSINQAGCGGSRISPSVSYIVGGTEARANSWPWMASLEYNGMHVCGGSLVSDRYVITAAHCVEGSMGTASRWRVRLGKHDRSRTEASEQNLFVRRIISHESYSSSKISNDIALMELSTAATLNDVVSPVCIAELDVAAGTNCITTGWGDTQGTGSNTVLRQVTVPIIDQTTCASRQYYGRYMDTITMICAGYEQGGKDSCQGDSGGPLVCSSSGVWYLTGITSWGFGCADAFKPGVYTRVVNYVSWLGTNMA</sequence>
<dbReference type="InterPro" id="IPR043504">
    <property type="entry name" value="Peptidase_S1_PA_chymotrypsin"/>
</dbReference>
<evidence type="ECO:0000256" key="5">
    <source>
        <dbReference type="RuleBase" id="RU363034"/>
    </source>
</evidence>
<feature type="domain" description="Peptidase S1" evidence="7">
    <location>
        <begin position="344"/>
        <end position="576"/>
    </location>
</feature>
<dbReference type="InterPro" id="IPR001254">
    <property type="entry name" value="Trypsin_dom"/>
</dbReference>
<dbReference type="GO" id="GO:0006508">
    <property type="term" value="P:proteolysis"/>
    <property type="evidence" value="ECO:0007669"/>
    <property type="project" value="UniProtKB-KW"/>
</dbReference>
<accession>A0A8B8CNE0</accession>
<dbReference type="AlphaFoldDB" id="A0A8B8CNE0"/>
<gene>
    <name evidence="9" type="primary">LOC111120277</name>
</gene>
<dbReference type="OrthoDB" id="10012881at2759"/>
<reference evidence="9" key="1">
    <citation type="submission" date="2025-08" db="UniProtKB">
        <authorList>
            <consortium name="RefSeq"/>
        </authorList>
    </citation>
    <scope>IDENTIFICATION</scope>
    <source>
        <tissue evidence="9">Whole sample</tissue>
    </source>
</reference>
<dbReference type="PROSITE" id="PS50240">
    <property type="entry name" value="TRYPSIN_DOM"/>
    <property type="match status" value="2"/>
</dbReference>
<dbReference type="InterPro" id="IPR033116">
    <property type="entry name" value="TRYPSIN_SER"/>
</dbReference>
<dbReference type="CDD" id="cd00190">
    <property type="entry name" value="Tryp_SPc"/>
    <property type="match status" value="2"/>
</dbReference>